<keyword evidence="1" id="KW-1133">Transmembrane helix</keyword>
<gene>
    <name evidence="2" type="ORF">MNQ99_09015</name>
</gene>
<dbReference type="EMBL" id="CP093326">
    <property type="protein sequence ID" value="UNK47445.1"/>
    <property type="molecule type" value="Genomic_DNA"/>
</dbReference>
<dbReference type="Proteomes" id="UP000829069">
    <property type="component" value="Chromosome"/>
</dbReference>
<sequence length="588" mass="63162">MASDTSEVTVGFATALKSLKSDTKSLASNLVLGILAFAGCALVLASSSIPPAVLGAAVAGLAYSAILWLKRGSLRRVNRGRLLATYVSLRVVLAITAAGFYARMVPDSAAWSWAALGLTTIVVLQEPVLKRILGGKRQQCANLPGAATTPRRPFAAGNLTRNTLAIIGLAVALAVFRVPGWILFIVALAQLVPVWRVLKFAFVSLAVSKRNYDRLPDLLKGHKPDFAVYYAALKGAEYQLGMWLPYLERLDRPFVVITKNPATVPVIARLTNAPVVSVMEGAVGALDRLVVPTLQAAYYVQGSPGNAAFQRYRKLTHIWLNHGDSDKEANFHPRHATYDKLFVCGEQGVARYAAHGIDIPREKFELVGRPQVEKIEFRENATVPTSPTVLYAPTWQGGRPSTSYSSLPIGPEIVTALLARGATVVFRPHPLSYGIPADKKQVLKIHDLLRKNAEASGRKHVFGRPAEKDLDVAGCFNLSDALVTDVSSIASEYLASGKPFAMAAITSGGEAFLREFPTAQVAYVIEKDLSTLAPALDGLLGVDPLAAKRAERRRYCLGDVIGPQAAKPFVEASLAIIDGLPAVKSTVP</sequence>
<dbReference type="SUPFAM" id="SSF53756">
    <property type="entry name" value="UDP-Glycosyltransferase/glycogen phosphorylase"/>
    <property type="match status" value="1"/>
</dbReference>
<feature type="transmembrane region" description="Helical" evidence="1">
    <location>
        <begin position="82"/>
        <end position="104"/>
    </location>
</feature>
<accession>A0ABY3WAU6</accession>
<dbReference type="RefSeq" id="WP_241915184.1">
    <property type="nucleotide sequence ID" value="NZ_CP093326.1"/>
</dbReference>
<organism evidence="2 3">
    <name type="scientific">Arthrobacter sulfonylureivorans</name>
    <dbReference type="NCBI Taxonomy" id="2486855"/>
    <lineage>
        <taxon>Bacteria</taxon>
        <taxon>Bacillati</taxon>
        <taxon>Actinomycetota</taxon>
        <taxon>Actinomycetes</taxon>
        <taxon>Micrococcales</taxon>
        <taxon>Micrococcaceae</taxon>
        <taxon>Arthrobacter</taxon>
    </lineage>
</organism>
<feature type="transmembrane region" description="Helical" evidence="1">
    <location>
        <begin position="159"/>
        <end position="176"/>
    </location>
</feature>
<feature type="transmembrane region" description="Helical" evidence="1">
    <location>
        <begin position="52"/>
        <end position="70"/>
    </location>
</feature>
<name>A0ABY3WAU6_9MICC</name>
<dbReference type="InterPro" id="IPR043148">
    <property type="entry name" value="TagF_C"/>
</dbReference>
<evidence type="ECO:0000256" key="1">
    <source>
        <dbReference type="SAM" id="Phobius"/>
    </source>
</evidence>
<keyword evidence="1" id="KW-0812">Transmembrane</keyword>
<proteinExistence type="predicted"/>
<keyword evidence="3" id="KW-1185">Reference proteome</keyword>
<dbReference type="Pfam" id="PF04464">
    <property type="entry name" value="Glyphos_transf"/>
    <property type="match status" value="1"/>
</dbReference>
<dbReference type="InterPro" id="IPR007554">
    <property type="entry name" value="Glycerophosphate_synth"/>
</dbReference>
<reference evidence="2 3" key="1">
    <citation type="submission" date="2022-03" db="EMBL/GenBank/DDBJ databases">
        <title>Isotopic signatures of nitrous oxide derived from detoxification processes.</title>
        <authorList>
            <person name="Behrendt U."/>
            <person name="Buchen C."/>
            <person name="Well R."/>
            <person name="Ulrich A."/>
            <person name="Rohe L."/>
            <person name="Kolb S."/>
            <person name="Schloter M."/>
            <person name="Horn M.A."/>
            <person name="Augustin J."/>
        </authorList>
    </citation>
    <scope>NUCLEOTIDE SEQUENCE [LARGE SCALE GENOMIC DNA]</scope>
    <source>
        <strain evidence="2 3">S4-C24</strain>
    </source>
</reference>
<feature type="transmembrane region" description="Helical" evidence="1">
    <location>
        <begin position="110"/>
        <end position="129"/>
    </location>
</feature>
<dbReference type="Gene3D" id="3.40.50.12580">
    <property type="match status" value="1"/>
</dbReference>
<protein>
    <submittedName>
        <fullName evidence="2">CDP-glycerol glycerophosphotransferase family protein</fullName>
    </submittedName>
</protein>
<feature type="transmembrane region" description="Helical" evidence="1">
    <location>
        <begin position="26"/>
        <end position="46"/>
    </location>
</feature>
<keyword evidence="1" id="KW-0472">Membrane</keyword>
<evidence type="ECO:0000313" key="2">
    <source>
        <dbReference type="EMBL" id="UNK47445.1"/>
    </source>
</evidence>
<evidence type="ECO:0000313" key="3">
    <source>
        <dbReference type="Proteomes" id="UP000829069"/>
    </source>
</evidence>